<dbReference type="PANTHER" id="PTHR12400:SF21">
    <property type="entry name" value="KINASE"/>
    <property type="match status" value="1"/>
</dbReference>
<evidence type="ECO:0000256" key="4">
    <source>
        <dbReference type="RuleBase" id="RU363090"/>
    </source>
</evidence>
<dbReference type="Gene3D" id="3.30.470.160">
    <property type="entry name" value="Inositol polyphosphate kinase"/>
    <property type="match status" value="1"/>
</dbReference>
<dbReference type="EMBL" id="JASPKZ010002072">
    <property type="protein sequence ID" value="KAJ9596252.1"/>
    <property type="molecule type" value="Genomic_DNA"/>
</dbReference>
<evidence type="ECO:0000256" key="1">
    <source>
        <dbReference type="ARBA" id="ARBA00007374"/>
    </source>
</evidence>
<comment type="similarity">
    <text evidence="1 4">Belongs to the inositol phosphokinase (IPK) family.</text>
</comment>
<dbReference type="SUPFAM" id="SSF56104">
    <property type="entry name" value="SAICAR synthase-like"/>
    <property type="match status" value="1"/>
</dbReference>
<evidence type="ECO:0000256" key="5">
    <source>
        <dbReference type="SAM" id="MobiDB-lite"/>
    </source>
</evidence>
<proteinExistence type="inferred from homology"/>
<reference evidence="6" key="1">
    <citation type="journal article" date="2023" name="IScience">
        <title>Live-bearing cockroach genome reveals convergent evolutionary mechanisms linked to viviparity in insects and beyond.</title>
        <authorList>
            <person name="Fouks B."/>
            <person name="Harrison M.C."/>
            <person name="Mikhailova A.A."/>
            <person name="Marchal E."/>
            <person name="English S."/>
            <person name="Carruthers M."/>
            <person name="Jennings E.C."/>
            <person name="Chiamaka E.L."/>
            <person name="Frigard R.A."/>
            <person name="Pippel M."/>
            <person name="Attardo G.M."/>
            <person name="Benoit J.B."/>
            <person name="Bornberg-Bauer E."/>
            <person name="Tobe S.S."/>
        </authorList>
    </citation>
    <scope>NUCLEOTIDE SEQUENCE</scope>
    <source>
        <strain evidence="6">Stay&amp;Tobe</strain>
    </source>
</reference>
<reference evidence="6" key="2">
    <citation type="submission" date="2023-05" db="EMBL/GenBank/DDBJ databases">
        <authorList>
            <person name="Fouks B."/>
        </authorList>
    </citation>
    <scope>NUCLEOTIDE SEQUENCE</scope>
    <source>
        <strain evidence="6">Stay&amp;Tobe</strain>
        <tissue evidence="6">Testes</tissue>
    </source>
</reference>
<gene>
    <name evidence="6" type="ORF">L9F63_027126</name>
</gene>
<keyword evidence="3 4" id="KW-0418">Kinase</keyword>
<dbReference type="Proteomes" id="UP001233999">
    <property type="component" value="Unassembled WGS sequence"/>
</dbReference>
<dbReference type="PANTHER" id="PTHR12400">
    <property type="entry name" value="INOSITOL POLYPHOSPHATE KINASE"/>
    <property type="match status" value="1"/>
</dbReference>
<dbReference type="GO" id="GO:0000828">
    <property type="term" value="F:inositol hexakisphosphate kinase activity"/>
    <property type="evidence" value="ECO:0007669"/>
    <property type="project" value="TreeGrafter"/>
</dbReference>
<evidence type="ECO:0000256" key="3">
    <source>
        <dbReference type="ARBA" id="ARBA00022777"/>
    </source>
</evidence>
<evidence type="ECO:0000313" key="6">
    <source>
        <dbReference type="EMBL" id="KAJ9596252.1"/>
    </source>
</evidence>
<comment type="caution">
    <text evidence="6">The sequence shown here is derived from an EMBL/GenBank/DDBJ whole genome shotgun (WGS) entry which is preliminary data.</text>
</comment>
<dbReference type="InterPro" id="IPR005522">
    <property type="entry name" value="IPK"/>
</dbReference>
<dbReference type="GO" id="GO:0005737">
    <property type="term" value="C:cytoplasm"/>
    <property type="evidence" value="ECO:0007669"/>
    <property type="project" value="TreeGrafter"/>
</dbReference>
<dbReference type="GO" id="GO:0046854">
    <property type="term" value="P:phosphatidylinositol phosphate biosynthetic process"/>
    <property type="evidence" value="ECO:0007669"/>
    <property type="project" value="TreeGrafter"/>
</dbReference>
<keyword evidence="7" id="KW-1185">Reference proteome</keyword>
<accession>A0AAD8ADA5</accession>
<dbReference type="GO" id="GO:0005634">
    <property type="term" value="C:nucleus"/>
    <property type="evidence" value="ECO:0007669"/>
    <property type="project" value="TreeGrafter"/>
</dbReference>
<feature type="non-terminal residue" evidence="6">
    <location>
        <position position="476"/>
    </location>
</feature>
<organism evidence="6 7">
    <name type="scientific">Diploptera punctata</name>
    <name type="common">Pacific beetle cockroach</name>
    <dbReference type="NCBI Taxonomy" id="6984"/>
    <lineage>
        <taxon>Eukaryota</taxon>
        <taxon>Metazoa</taxon>
        <taxon>Ecdysozoa</taxon>
        <taxon>Arthropoda</taxon>
        <taxon>Hexapoda</taxon>
        <taxon>Insecta</taxon>
        <taxon>Pterygota</taxon>
        <taxon>Neoptera</taxon>
        <taxon>Polyneoptera</taxon>
        <taxon>Dictyoptera</taxon>
        <taxon>Blattodea</taxon>
        <taxon>Blaberoidea</taxon>
        <taxon>Blaberidae</taxon>
        <taxon>Diplopterinae</taxon>
        <taxon>Diploptera</taxon>
    </lineage>
</organism>
<dbReference type="GO" id="GO:0032958">
    <property type="term" value="P:inositol phosphate biosynthetic process"/>
    <property type="evidence" value="ECO:0007669"/>
    <property type="project" value="InterPro"/>
</dbReference>
<dbReference type="AlphaFoldDB" id="A0AAD8ADA5"/>
<sequence length="476" mass="54649">LYIPCAPINVYISNGVMQASNSGGVQLNNRFSPSFRDDPSRGKLAASKRKRDNVLRMKVHRKGNARDVLGSIMHIDNTSSNKQFIFTMAAQETAVSELISIIRYEVSCERLQEVMKYERPILRFPNYKLEFSHAVQNSVCNTAQFARQYRTTLLHKSEKELNYRKTEEFPNFLADIVSRQGKARDSPLSHISKGIPAIQRFPSYKVVDFVANFLNMIKQTLMLENITSHYTQPCILDLKMGTRQHGDDASAEKKSKQMAKCAASTSGSLGVRLCGMQVYQADTDHYMKKDKYWGRELNEEGFKQALYRFFHNGFHLRNQVIRKVITRLEELRRAIERQSSYRFYSCSLLIVYEGYEWDVDDCSASPSDLDNCFLHEDLTRLTEEVDDFGISDEGTRESEECSRGSLGFPYYDRDTSNSSDFLHPRKKKKVSQASHQRGFGEAAARGAKAASTFYPVSEENCFHGSFIIFPFLRLYF</sequence>
<dbReference type="InterPro" id="IPR038286">
    <property type="entry name" value="IPK_sf"/>
</dbReference>
<evidence type="ECO:0000313" key="7">
    <source>
        <dbReference type="Proteomes" id="UP001233999"/>
    </source>
</evidence>
<keyword evidence="2 4" id="KW-0808">Transferase</keyword>
<evidence type="ECO:0000256" key="2">
    <source>
        <dbReference type="ARBA" id="ARBA00022679"/>
    </source>
</evidence>
<feature type="region of interest" description="Disordered" evidence="5">
    <location>
        <begin position="416"/>
        <end position="438"/>
    </location>
</feature>
<protein>
    <recommendedName>
        <fullName evidence="4">Kinase</fullName>
        <ecNumber evidence="4">2.7.-.-</ecNumber>
    </recommendedName>
</protein>
<dbReference type="EC" id="2.7.-.-" evidence="4"/>
<name>A0AAD8ADA5_DIPPU</name>
<dbReference type="Pfam" id="PF03770">
    <property type="entry name" value="IPK"/>
    <property type="match status" value="1"/>
</dbReference>